<dbReference type="EMBL" id="JBEQCT010000002">
    <property type="protein sequence ID" value="MFM2484606.1"/>
    <property type="molecule type" value="Genomic_DNA"/>
</dbReference>
<evidence type="ECO:0000256" key="3">
    <source>
        <dbReference type="ARBA" id="ARBA00022603"/>
    </source>
</evidence>
<dbReference type="Gene3D" id="3.40.50.150">
    <property type="entry name" value="Vaccinia Virus protein VP39"/>
    <property type="match status" value="2"/>
</dbReference>
<dbReference type="HAMAP" id="MF_01862">
    <property type="entry name" value="16SrRNA_methyltr_C"/>
    <property type="match status" value="1"/>
</dbReference>
<dbReference type="SUPFAM" id="SSF53335">
    <property type="entry name" value="S-adenosyl-L-methionine-dependent methyltransferases"/>
    <property type="match status" value="1"/>
</dbReference>
<evidence type="ECO:0000256" key="2">
    <source>
        <dbReference type="ARBA" id="ARBA00022552"/>
    </source>
</evidence>
<comment type="similarity">
    <text evidence="6">Belongs to the methyltransferase superfamily. RsmC family.</text>
</comment>
<evidence type="ECO:0000259" key="8">
    <source>
        <dbReference type="Pfam" id="PF08468"/>
    </source>
</evidence>
<evidence type="ECO:0000256" key="5">
    <source>
        <dbReference type="ARBA" id="ARBA00022691"/>
    </source>
</evidence>
<comment type="function">
    <text evidence="6">Specifically methylates the guanine in position 1207 of 16S rRNA in the 30S particle.</text>
</comment>
<dbReference type="InterPro" id="IPR023543">
    <property type="entry name" value="rRNA_ssu_MeTfrase_C"/>
</dbReference>
<dbReference type="InterPro" id="IPR007848">
    <property type="entry name" value="Small_mtfrase_dom"/>
</dbReference>
<comment type="subunit">
    <text evidence="6">Monomer.</text>
</comment>
<dbReference type="PANTHER" id="PTHR47816:SF4">
    <property type="entry name" value="RIBOSOMAL RNA SMALL SUBUNIT METHYLTRANSFERASE C"/>
    <property type="match status" value="1"/>
</dbReference>
<gene>
    <name evidence="6 9" type="primary">rsmC</name>
    <name evidence="9" type="ORF">ABUE30_05920</name>
</gene>
<evidence type="ECO:0000256" key="1">
    <source>
        <dbReference type="ARBA" id="ARBA00022490"/>
    </source>
</evidence>
<accession>A0ABW9G4M1</accession>
<dbReference type="InterPro" id="IPR002052">
    <property type="entry name" value="DNA_methylase_N6_adenine_CS"/>
</dbReference>
<evidence type="ECO:0000256" key="6">
    <source>
        <dbReference type="HAMAP-Rule" id="MF_01862"/>
    </source>
</evidence>
<comment type="subcellular location">
    <subcellularLocation>
        <location evidence="6">Cytoplasm</location>
    </subcellularLocation>
</comment>
<keyword evidence="4 6" id="KW-0808">Transferase</keyword>
<keyword evidence="2 6" id="KW-0698">rRNA processing</keyword>
<dbReference type="NCBIfam" id="NF007023">
    <property type="entry name" value="PRK09489.1"/>
    <property type="match status" value="1"/>
</dbReference>
<organism evidence="9 10">
    <name type="scientific">Celerinatantimonas yamalensis</name>
    <dbReference type="NCBI Taxonomy" id="559956"/>
    <lineage>
        <taxon>Bacteria</taxon>
        <taxon>Pseudomonadati</taxon>
        <taxon>Pseudomonadota</taxon>
        <taxon>Gammaproteobacteria</taxon>
        <taxon>Celerinatantimonadaceae</taxon>
        <taxon>Celerinatantimonas</taxon>
    </lineage>
</organism>
<protein>
    <recommendedName>
        <fullName evidence="6">Ribosomal RNA small subunit methyltransferase C</fullName>
        <ecNumber evidence="6">2.1.1.172</ecNumber>
    </recommendedName>
    <alternativeName>
        <fullName evidence="6">16S rRNA m2G1207 methyltransferase</fullName>
    </alternativeName>
    <alternativeName>
        <fullName evidence="6">rRNA (guanine-N(2)-)-methyltransferase RsmC</fullName>
    </alternativeName>
</protein>
<dbReference type="Proteomes" id="UP001629953">
    <property type="component" value="Unassembled WGS sequence"/>
</dbReference>
<dbReference type="Pfam" id="PF05175">
    <property type="entry name" value="MTS"/>
    <property type="match status" value="1"/>
</dbReference>
<evidence type="ECO:0000256" key="4">
    <source>
        <dbReference type="ARBA" id="ARBA00022679"/>
    </source>
</evidence>
<dbReference type="EC" id="2.1.1.172" evidence="6"/>
<dbReference type="PROSITE" id="PS00092">
    <property type="entry name" value="N6_MTASE"/>
    <property type="match status" value="1"/>
</dbReference>
<name>A0ABW9G4M1_9GAMM</name>
<dbReference type="Pfam" id="PF08468">
    <property type="entry name" value="MTS_N"/>
    <property type="match status" value="1"/>
</dbReference>
<keyword evidence="10" id="KW-1185">Reference proteome</keyword>
<comment type="catalytic activity">
    <reaction evidence="6">
        <text>guanosine(1207) in 16S rRNA + S-adenosyl-L-methionine = N(2)-methylguanosine(1207) in 16S rRNA + S-adenosyl-L-homocysteine + H(+)</text>
        <dbReference type="Rhea" id="RHEA:42736"/>
        <dbReference type="Rhea" id="RHEA-COMP:10213"/>
        <dbReference type="Rhea" id="RHEA-COMP:10214"/>
        <dbReference type="ChEBI" id="CHEBI:15378"/>
        <dbReference type="ChEBI" id="CHEBI:57856"/>
        <dbReference type="ChEBI" id="CHEBI:59789"/>
        <dbReference type="ChEBI" id="CHEBI:74269"/>
        <dbReference type="ChEBI" id="CHEBI:74481"/>
        <dbReference type="EC" id="2.1.1.172"/>
    </reaction>
</comment>
<feature type="domain" description="Methyltransferase small" evidence="7">
    <location>
        <begin position="177"/>
        <end position="339"/>
    </location>
</feature>
<reference evidence="9 10" key="1">
    <citation type="journal article" date="2013" name="Int. J. Syst. Evol. Microbiol.">
        <title>Celerinatantimonas yamalensis sp. nov., a cold-adapted diazotrophic bacterium from a cold permafrost brine.</title>
        <authorList>
            <person name="Shcherbakova V."/>
            <person name="Chuvilskaya N."/>
            <person name="Rivkina E."/>
            <person name="Demidov N."/>
            <person name="Uchaeva V."/>
            <person name="Suetin S."/>
            <person name="Suzina N."/>
            <person name="Gilichinsky D."/>
        </authorList>
    </citation>
    <scope>NUCLEOTIDE SEQUENCE [LARGE SCALE GENOMIC DNA]</scope>
    <source>
        <strain evidence="9 10">C7</strain>
    </source>
</reference>
<dbReference type="InterPro" id="IPR013675">
    <property type="entry name" value="Mtase_sm_N"/>
</dbReference>
<comment type="caution">
    <text evidence="9">The sequence shown here is derived from an EMBL/GenBank/DDBJ whole genome shotgun (WGS) entry which is preliminary data.</text>
</comment>
<keyword evidence="5 6" id="KW-0949">S-adenosyl-L-methionine</keyword>
<evidence type="ECO:0000259" key="7">
    <source>
        <dbReference type="Pfam" id="PF05175"/>
    </source>
</evidence>
<proteinExistence type="inferred from homology"/>
<dbReference type="PANTHER" id="PTHR47816">
    <property type="entry name" value="RIBOSOMAL RNA SMALL SUBUNIT METHYLTRANSFERASE C"/>
    <property type="match status" value="1"/>
</dbReference>
<keyword evidence="3 6" id="KW-0489">Methyltransferase</keyword>
<dbReference type="GO" id="GO:0052914">
    <property type="term" value="F:16S rRNA (guanine(1207)-N(2))-methyltransferase activity"/>
    <property type="evidence" value="ECO:0007669"/>
    <property type="project" value="UniProtKB-EC"/>
</dbReference>
<keyword evidence="1 6" id="KW-0963">Cytoplasm</keyword>
<dbReference type="CDD" id="cd02440">
    <property type="entry name" value="AdoMet_MTases"/>
    <property type="match status" value="1"/>
</dbReference>
<evidence type="ECO:0000313" key="10">
    <source>
        <dbReference type="Proteomes" id="UP001629953"/>
    </source>
</evidence>
<sequence length="343" mass="37912">MTTTLQPPSELLQRHHTLFNGTQLLIGGQLLDDYPLELAQLAQSSTICTTHAGQAAHYQSRDIDNCQVTLSAVPELTQRYNCLILYIPKAKQEADYWLNLFLPKLHANAQIFIVGENRGGINAACKLLNQYQIDGRKIDAARRCSLIYGERGEQPIEFDAANWYQQFNVHLPQGDLCVCSMPGVFNHGKLDAGTQLLLETLPALQGRGLDFGCGAGIIGAAIALQTGAQINAIDVSAQAALSTKRTFAANQLQGHVDCFDGIRSINGPFDFIVSNPPFHLGVQTQYDTSREFIRQASSKLTANGQLWLVANSFLPYKELLEAQFSHCQVVTDNRKFRVYCCHN</sequence>
<feature type="domain" description="Methyltransferase small N-terminal" evidence="8">
    <location>
        <begin position="9"/>
        <end position="166"/>
    </location>
</feature>
<dbReference type="RefSeq" id="WP_408622790.1">
    <property type="nucleotide sequence ID" value="NZ_JBEQCT010000002.1"/>
</dbReference>
<evidence type="ECO:0000313" key="9">
    <source>
        <dbReference type="EMBL" id="MFM2484606.1"/>
    </source>
</evidence>
<dbReference type="InterPro" id="IPR046977">
    <property type="entry name" value="RsmC/RlmG"/>
</dbReference>
<dbReference type="InterPro" id="IPR029063">
    <property type="entry name" value="SAM-dependent_MTases_sf"/>
</dbReference>